<feature type="transmembrane region" description="Helical" evidence="1">
    <location>
        <begin position="140"/>
        <end position="159"/>
    </location>
</feature>
<keyword evidence="3" id="KW-1185">Reference proteome</keyword>
<keyword evidence="1" id="KW-0812">Transmembrane</keyword>
<dbReference type="PANTHER" id="PTHR36840">
    <property type="entry name" value="BLL5714 PROTEIN"/>
    <property type="match status" value="1"/>
</dbReference>
<keyword evidence="1" id="KW-0472">Membrane</keyword>
<reference evidence="2 3" key="1">
    <citation type="submission" date="2020-11" db="EMBL/GenBank/DDBJ databases">
        <title>A novel isolate from a Black sea contaminated sediment with potential to produce alkanes: Plantactinospora alkalitolerans sp. nov.</title>
        <authorList>
            <person name="Carro L."/>
            <person name="Veyisoglu A."/>
            <person name="Guven K."/>
            <person name="Schumann P."/>
            <person name="Klenk H.-P."/>
            <person name="Sahin N."/>
        </authorList>
    </citation>
    <scope>NUCLEOTIDE SEQUENCE [LARGE SCALE GENOMIC DNA]</scope>
    <source>
        <strain evidence="2 3">S1510</strain>
    </source>
</reference>
<dbReference type="PANTHER" id="PTHR36840:SF1">
    <property type="entry name" value="BLL5714 PROTEIN"/>
    <property type="match status" value="1"/>
</dbReference>
<feature type="transmembrane region" description="Helical" evidence="1">
    <location>
        <begin position="83"/>
        <end position="103"/>
    </location>
</feature>
<organism evidence="2 3">
    <name type="scientific">Plantactinospora alkalitolerans</name>
    <dbReference type="NCBI Taxonomy" id="2789879"/>
    <lineage>
        <taxon>Bacteria</taxon>
        <taxon>Bacillati</taxon>
        <taxon>Actinomycetota</taxon>
        <taxon>Actinomycetes</taxon>
        <taxon>Micromonosporales</taxon>
        <taxon>Micromonosporaceae</taxon>
        <taxon>Plantactinospora</taxon>
    </lineage>
</organism>
<keyword evidence="1" id="KW-1133">Transmembrane helix</keyword>
<feature type="transmembrane region" description="Helical" evidence="1">
    <location>
        <begin position="210"/>
        <end position="229"/>
    </location>
</feature>
<feature type="transmembrane region" description="Helical" evidence="1">
    <location>
        <begin position="235"/>
        <end position="254"/>
    </location>
</feature>
<gene>
    <name evidence="2" type="ORF">I0C86_26360</name>
</gene>
<feature type="transmembrane region" description="Helical" evidence="1">
    <location>
        <begin position="21"/>
        <end position="38"/>
    </location>
</feature>
<dbReference type="EMBL" id="JADPUN010000232">
    <property type="protein sequence ID" value="MBF9132446.1"/>
    <property type="molecule type" value="Genomic_DNA"/>
</dbReference>
<protein>
    <submittedName>
        <fullName evidence="2">Low temperature requirement protein A</fullName>
    </submittedName>
</protein>
<comment type="caution">
    <text evidence="2">The sequence shown here is derived from an EMBL/GenBank/DDBJ whole genome shotgun (WGS) entry which is preliminary data.</text>
</comment>
<dbReference type="Proteomes" id="UP000638560">
    <property type="component" value="Unassembled WGS sequence"/>
</dbReference>
<name>A0ABS0H1X5_9ACTN</name>
<dbReference type="RefSeq" id="WP_196203975.1">
    <property type="nucleotide sequence ID" value="NZ_JADPUN010000232.1"/>
</dbReference>
<feature type="transmembrane region" description="Helical" evidence="1">
    <location>
        <begin position="361"/>
        <end position="382"/>
    </location>
</feature>
<proteinExistence type="predicted"/>
<evidence type="ECO:0000313" key="2">
    <source>
        <dbReference type="EMBL" id="MBF9132446.1"/>
    </source>
</evidence>
<accession>A0ABS0H1X5</accession>
<feature type="transmembrane region" description="Helical" evidence="1">
    <location>
        <begin position="338"/>
        <end position="355"/>
    </location>
</feature>
<feature type="transmembrane region" description="Helical" evidence="1">
    <location>
        <begin position="50"/>
        <end position="71"/>
    </location>
</feature>
<evidence type="ECO:0000313" key="3">
    <source>
        <dbReference type="Proteomes" id="UP000638560"/>
    </source>
</evidence>
<evidence type="ECO:0000256" key="1">
    <source>
        <dbReference type="SAM" id="Phobius"/>
    </source>
</evidence>
<sequence length="388" mass="42556">MTTSELPRILRKRGEPEYPTFLELFFDLVYIFTLFRLSQSLVHDVSVRNVAQTAVLLLASWWVWVLTAWLTDLFNPRLPIIQALVLVVMLGTLLMAVAVPGAFGQHGLLFVAAYFGIHLARDAVLIPSTRTHRAIQARSVRVFFWFLITAGLWIGGVFTDGTTRLVLWAIAVTIDLGSARIGWPTPRLGRTELSSQIFTGTHLTERHREIFIIALGELILTAGAGLAFTAFDADRLAVCAVAFANTVLLFQLYFDRIRRLLAPDNVSSVERVRPGTSTSYTHLVMVAGTVLISAGTKHAIDHPSNTPPVAWILVLLGGPALFLVGSCLFDYVVTARILWSRVVALVVLVAVGPAMPLLPALGILIVANVVLLLTLVAELTALRRRRPG</sequence>
<feature type="transmembrane region" description="Helical" evidence="1">
    <location>
        <begin position="109"/>
        <end position="128"/>
    </location>
</feature>
<feature type="transmembrane region" description="Helical" evidence="1">
    <location>
        <begin position="308"/>
        <end position="331"/>
    </location>
</feature>
<dbReference type="InterPro" id="IPR010640">
    <property type="entry name" value="Low_temperature_requirement_A"/>
</dbReference>
<dbReference type="Pfam" id="PF06772">
    <property type="entry name" value="LtrA"/>
    <property type="match status" value="1"/>
</dbReference>